<evidence type="ECO:0000256" key="5">
    <source>
        <dbReference type="ARBA" id="ARBA00022989"/>
    </source>
</evidence>
<dbReference type="GO" id="GO:0005886">
    <property type="term" value="C:plasma membrane"/>
    <property type="evidence" value="ECO:0007669"/>
    <property type="project" value="UniProtKB-SubCell"/>
</dbReference>
<evidence type="ECO:0000259" key="8">
    <source>
        <dbReference type="Pfam" id="PF03458"/>
    </source>
</evidence>
<organism evidence="9 10">
    <name type="scientific">Cellulosimicrobium cellulans</name>
    <name type="common">Arthrobacter luteus</name>
    <dbReference type="NCBI Taxonomy" id="1710"/>
    <lineage>
        <taxon>Bacteria</taxon>
        <taxon>Bacillati</taxon>
        <taxon>Actinomycetota</taxon>
        <taxon>Actinomycetes</taxon>
        <taxon>Micrococcales</taxon>
        <taxon>Promicromonosporaceae</taxon>
        <taxon>Cellulosimicrobium</taxon>
    </lineage>
</organism>
<feature type="transmembrane region" description="Helical" evidence="7">
    <location>
        <begin position="71"/>
        <end position="87"/>
    </location>
</feature>
<gene>
    <name evidence="9" type="ORF">CBR64_17455</name>
</gene>
<evidence type="ECO:0000313" key="9">
    <source>
        <dbReference type="EMBL" id="ARU52959.1"/>
    </source>
</evidence>
<feature type="transmembrane region" description="Helical" evidence="7">
    <location>
        <begin position="124"/>
        <end position="145"/>
    </location>
</feature>
<reference evidence="9 10" key="1">
    <citation type="submission" date="2017-05" db="EMBL/GenBank/DDBJ databases">
        <authorList>
            <person name="Song R."/>
            <person name="Chenine A.L."/>
            <person name="Ruprecht R.M."/>
        </authorList>
    </citation>
    <scope>NUCLEOTIDE SEQUENCE [LARGE SCALE GENOMIC DNA]</scope>
    <source>
        <strain evidence="9 10">PSBB019</strain>
    </source>
</reference>
<feature type="domain" description="Glycine transporter" evidence="8">
    <location>
        <begin position="100"/>
        <end position="173"/>
    </location>
</feature>
<name>A0A1Y0HY53_CELCE</name>
<evidence type="ECO:0000313" key="10">
    <source>
        <dbReference type="Proteomes" id="UP000196228"/>
    </source>
</evidence>
<feature type="transmembrane region" description="Helical" evidence="7">
    <location>
        <begin position="157"/>
        <end position="174"/>
    </location>
</feature>
<dbReference type="KEGG" id="cceu:CBR64_17455"/>
<feature type="transmembrane region" description="Helical" evidence="7">
    <location>
        <begin position="39"/>
        <end position="59"/>
    </location>
</feature>
<evidence type="ECO:0000256" key="4">
    <source>
        <dbReference type="ARBA" id="ARBA00022692"/>
    </source>
</evidence>
<accession>A0A1Y0HY53</accession>
<evidence type="ECO:0000256" key="6">
    <source>
        <dbReference type="ARBA" id="ARBA00023136"/>
    </source>
</evidence>
<feature type="domain" description="Glycine transporter" evidence="8">
    <location>
        <begin position="15"/>
        <end position="88"/>
    </location>
</feature>
<evidence type="ECO:0000256" key="2">
    <source>
        <dbReference type="ARBA" id="ARBA00008193"/>
    </source>
</evidence>
<dbReference type="PANTHER" id="PTHR30506:SF3">
    <property type="entry name" value="UPF0126 INNER MEMBRANE PROTEIN YADS-RELATED"/>
    <property type="match status" value="1"/>
</dbReference>
<dbReference type="PANTHER" id="PTHR30506">
    <property type="entry name" value="INNER MEMBRANE PROTEIN"/>
    <property type="match status" value="1"/>
</dbReference>
<proteinExistence type="inferred from homology"/>
<evidence type="ECO:0000256" key="1">
    <source>
        <dbReference type="ARBA" id="ARBA00004651"/>
    </source>
</evidence>
<dbReference type="Proteomes" id="UP000196228">
    <property type="component" value="Chromosome"/>
</dbReference>
<keyword evidence="6 7" id="KW-0472">Membrane</keyword>
<comment type="similarity">
    <text evidence="2">Belongs to the UPF0126 family.</text>
</comment>
<dbReference type="Pfam" id="PF03458">
    <property type="entry name" value="Gly_transporter"/>
    <property type="match status" value="2"/>
</dbReference>
<dbReference type="InterPro" id="IPR005115">
    <property type="entry name" value="Gly_transporter"/>
</dbReference>
<dbReference type="EMBL" id="CP021383">
    <property type="protein sequence ID" value="ARU52959.1"/>
    <property type="molecule type" value="Genomic_DNA"/>
</dbReference>
<protein>
    <recommendedName>
        <fullName evidence="8">Glycine transporter domain-containing protein</fullName>
    </recommendedName>
</protein>
<sequence length="221" mass="22757">MMPGVILDLVPGDALELGGVFFAALSGGLAAVRKRFDLVGVLVLAWVAGLGGGLLRDVLIGAIPPVGISDWRLVAVAVLAGVVTFFWHPRLERLRRSIIVLDAGALALFVLSGTMKGLDYGVGPLAAIFAGVITGVGGGILRDLLTNEAPLLFQDKQLYAIPALAGAALTAGLAEAGALGLLSQAAVLALVFGFRLLSLRLGWSAPGPWEGRTARRGSGRM</sequence>
<dbReference type="AlphaFoldDB" id="A0A1Y0HY53"/>
<feature type="transmembrane region" description="Helical" evidence="7">
    <location>
        <begin position="14"/>
        <end position="32"/>
    </location>
</feature>
<keyword evidence="3" id="KW-1003">Cell membrane</keyword>
<keyword evidence="5 7" id="KW-1133">Transmembrane helix</keyword>
<comment type="subcellular location">
    <subcellularLocation>
        <location evidence="1">Cell membrane</location>
        <topology evidence="1">Multi-pass membrane protein</topology>
    </subcellularLocation>
</comment>
<keyword evidence="4 7" id="KW-0812">Transmembrane</keyword>
<evidence type="ECO:0000256" key="3">
    <source>
        <dbReference type="ARBA" id="ARBA00022475"/>
    </source>
</evidence>
<evidence type="ECO:0000256" key="7">
    <source>
        <dbReference type="SAM" id="Phobius"/>
    </source>
</evidence>